<organism evidence="1 2">
    <name type="scientific">Bodo saltans</name>
    <name type="common">Flagellated protozoan</name>
    <dbReference type="NCBI Taxonomy" id="75058"/>
    <lineage>
        <taxon>Eukaryota</taxon>
        <taxon>Discoba</taxon>
        <taxon>Euglenozoa</taxon>
        <taxon>Kinetoplastea</taxon>
        <taxon>Metakinetoplastina</taxon>
        <taxon>Eubodonida</taxon>
        <taxon>Bodonidae</taxon>
        <taxon>Bodo</taxon>
    </lineage>
</organism>
<evidence type="ECO:0000313" key="1">
    <source>
        <dbReference type="EMBL" id="CUG93125.1"/>
    </source>
</evidence>
<dbReference type="AlphaFoldDB" id="A0A0S4JS02"/>
<dbReference type="Proteomes" id="UP000051952">
    <property type="component" value="Unassembled WGS sequence"/>
</dbReference>
<gene>
    <name evidence="1" type="ORF">BSAL_40880</name>
</gene>
<reference evidence="2" key="1">
    <citation type="submission" date="2015-09" db="EMBL/GenBank/DDBJ databases">
        <authorList>
            <consortium name="Pathogen Informatics"/>
        </authorList>
    </citation>
    <scope>NUCLEOTIDE SEQUENCE [LARGE SCALE GENOMIC DNA]</scope>
    <source>
        <strain evidence="2">Lake Konstanz</strain>
    </source>
</reference>
<evidence type="ECO:0008006" key="3">
    <source>
        <dbReference type="Google" id="ProtNLM"/>
    </source>
</evidence>
<protein>
    <recommendedName>
        <fullName evidence="3">WD40 repeat-containing protein</fullName>
    </recommendedName>
</protein>
<proteinExistence type="predicted"/>
<accession>A0A0S4JS02</accession>
<dbReference type="OrthoDB" id="273492at2759"/>
<sequence length="61" mass="6563">MSAERALLIRTAVNPESGRYFAVGMDVPSVRVFDTATGELCCLVEPDKKKFSNASVLRSAG</sequence>
<dbReference type="VEuPathDB" id="TriTrypDB:BSAL_40880"/>
<keyword evidence="2" id="KW-1185">Reference proteome</keyword>
<dbReference type="OMA" id="PVMFKES"/>
<dbReference type="EMBL" id="CYKH01002120">
    <property type="protein sequence ID" value="CUG93125.1"/>
    <property type="molecule type" value="Genomic_DNA"/>
</dbReference>
<name>A0A0S4JS02_BODSA</name>
<evidence type="ECO:0000313" key="2">
    <source>
        <dbReference type="Proteomes" id="UP000051952"/>
    </source>
</evidence>